<dbReference type="Proteomes" id="UP000501060">
    <property type="component" value="Chromosome"/>
</dbReference>
<proteinExistence type="predicted"/>
<dbReference type="PANTHER" id="PTHR18895">
    <property type="entry name" value="HEMK METHYLTRANSFERASE"/>
    <property type="match status" value="1"/>
</dbReference>
<evidence type="ECO:0000256" key="2">
    <source>
        <dbReference type="ARBA" id="ARBA00022603"/>
    </source>
</evidence>
<dbReference type="KEGG" id="mphe:HGG69_01400"/>
<dbReference type="InterPro" id="IPR029063">
    <property type="entry name" value="SAM-dependent_MTases_sf"/>
</dbReference>
<evidence type="ECO:0000313" key="7">
    <source>
        <dbReference type="EMBL" id="QJG67275.1"/>
    </source>
</evidence>
<protein>
    <recommendedName>
        <fullName evidence="1">peptide chain release factor N(5)-glutamine methyltransferase</fullName>
        <ecNumber evidence="1">2.1.1.297</ecNumber>
    </recommendedName>
</protein>
<dbReference type="NCBIfam" id="TIGR03534">
    <property type="entry name" value="RF_mod_PrmC"/>
    <property type="match status" value="1"/>
</dbReference>
<dbReference type="EMBL" id="CP051481">
    <property type="protein sequence ID" value="QJG67275.1"/>
    <property type="molecule type" value="Genomic_DNA"/>
</dbReference>
<dbReference type="InterPro" id="IPR050320">
    <property type="entry name" value="N5-glutamine_MTase"/>
</dbReference>
<keyword evidence="4" id="KW-0949">S-adenosyl-L-methionine</keyword>
<dbReference type="CDD" id="cd02440">
    <property type="entry name" value="AdoMet_MTases"/>
    <property type="match status" value="1"/>
</dbReference>
<dbReference type="EC" id="2.1.1.297" evidence="1"/>
<dbReference type="GO" id="GO:0102559">
    <property type="term" value="F:peptide chain release factor N(5)-glutamine methyltransferase activity"/>
    <property type="evidence" value="ECO:0007669"/>
    <property type="project" value="UniProtKB-EC"/>
</dbReference>
<dbReference type="AlphaFoldDB" id="A0A858U7Q2"/>
<accession>A0A858U7Q2</accession>
<dbReference type="InterPro" id="IPR002052">
    <property type="entry name" value="DNA_methylase_N6_adenine_CS"/>
</dbReference>
<reference evidence="7 8" key="1">
    <citation type="submission" date="2020-04" db="EMBL/GenBank/DDBJ databases">
        <title>Novel Mycoplasma species detected in Phocoena phocoena (harbor porpoise) from the USA.</title>
        <authorList>
            <person name="Volokhov D.V."/>
        </authorList>
    </citation>
    <scope>NUCLEOTIDE SEQUENCE [LARGE SCALE GENOMIC DNA]</scope>
    <source>
        <strain evidence="7 8">Phocoena C-264-GEN</strain>
    </source>
</reference>
<dbReference type="Gene3D" id="3.40.50.150">
    <property type="entry name" value="Vaccinia Virus protein VP39"/>
    <property type="match status" value="1"/>
</dbReference>
<dbReference type="GO" id="GO:0032259">
    <property type="term" value="P:methylation"/>
    <property type="evidence" value="ECO:0007669"/>
    <property type="project" value="UniProtKB-KW"/>
</dbReference>
<evidence type="ECO:0000259" key="6">
    <source>
        <dbReference type="Pfam" id="PF05175"/>
    </source>
</evidence>
<evidence type="ECO:0000256" key="4">
    <source>
        <dbReference type="ARBA" id="ARBA00022691"/>
    </source>
</evidence>
<dbReference type="PANTHER" id="PTHR18895:SF74">
    <property type="entry name" value="MTRF1L RELEASE FACTOR GLUTAMINE METHYLTRANSFERASE"/>
    <property type="match status" value="1"/>
</dbReference>
<comment type="catalytic activity">
    <reaction evidence="5">
        <text>L-glutaminyl-[peptide chain release factor] + S-adenosyl-L-methionine = N(5)-methyl-L-glutaminyl-[peptide chain release factor] + S-adenosyl-L-homocysteine + H(+)</text>
        <dbReference type="Rhea" id="RHEA:42896"/>
        <dbReference type="Rhea" id="RHEA-COMP:10271"/>
        <dbReference type="Rhea" id="RHEA-COMP:10272"/>
        <dbReference type="ChEBI" id="CHEBI:15378"/>
        <dbReference type="ChEBI" id="CHEBI:30011"/>
        <dbReference type="ChEBI" id="CHEBI:57856"/>
        <dbReference type="ChEBI" id="CHEBI:59789"/>
        <dbReference type="ChEBI" id="CHEBI:61891"/>
        <dbReference type="EC" id="2.1.1.297"/>
    </reaction>
</comment>
<keyword evidence="3 7" id="KW-0808">Transferase</keyword>
<dbReference type="InterPro" id="IPR019874">
    <property type="entry name" value="RF_methyltr_PrmC"/>
</dbReference>
<feature type="domain" description="Methyltransferase small" evidence="6">
    <location>
        <begin position="74"/>
        <end position="154"/>
    </location>
</feature>
<dbReference type="NCBIfam" id="TIGR00536">
    <property type="entry name" value="hemK_fam"/>
    <property type="match status" value="1"/>
</dbReference>
<evidence type="ECO:0000256" key="3">
    <source>
        <dbReference type="ARBA" id="ARBA00022679"/>
    </source>
</evidence>
<gene>
    <name evidence="7" type="primary">prmC</name>
    <name evidence="7" type="ORF">HGG69_01400</name>
</gene>
<evidence type="ECO:0000256" key="1">
    <source>
        <dbReference type="ARBA" id="ARBA00012771"/>
    </source>
</evidence>
<sequence>MPTKDDLIREKWRYNLDLKITNEELELLEDDMPVQKIIGYVYFNKTKINVNKNVLIPRYETEELLNIFHSNESISTKSTAKVLDMCAGSGCIGLSLKNNFPLLDITLADIDSEAIEQIKLNAKELEMNVNIIQSDLFSNINEKYDYIISNPPYIPYTEQLSDSVLKHEPHQALFAKDNGYYFYDIIIKNMNNYLTKNGKLYLEISDHIFPLMKEKTIGYNIEFIKDINGKYRFAILRNNS</sequence>
<dbReference type="Pfam" id="PF05175">
    <property type="entry name" value="MTS"/>
    <property type="match status" value="1"/>
</dbReference>
<keyword evidence="8" id="KW-1185">Reference proteome</keyword>
<evidence type="ECO:0000313" key="8">
    <source>
        <dbReference type="Proteomes" id="UP000501060"/>
    </source>
</evidence>
<name>A0A858U7Q2_9MOLU</name>
<evidence type="ECO:0000256" key="5">
    <source>
        <dbReference type="ARBA" id="ARBA00048391"/>
    </source>
</evidence>
<dbReference type="PROSITE" id="PS00092">
    <property type="entry name" value="N6_MTASE"/>
    <property type="match status" value="1"/>
</dbReference>
<organism evidence="7 8">
    <name type="scientific">Mycoplasma phocoenae</name>
    <dbReference type="NCBI Taxonomy" id="754517"/>
    <lineage>
        <taxon>Bacteria</taxon>
        <taxon>Bacillati</taxon>
        <taxon>Mycoplasmatota</taxon>
        <taxon>Mollicutes</taxon>
        <taxon>Mycoplasmataceae</taxon>
        <taxon>Mycoplasma</taxon>
    </lineage>
</organism>
<dbReference type="InterPro" id="IPR004556">
    <property type="entry name" value="HemK-like"/>
</dbReference>
<keyword evidence="2 7" id="KW-0489">Methyltransferase</keyword>
<dbReference type="SUPFAM" id="SSF53335">
    <property type="entry name" value="S-adenosyl-L-methionine-dependent methyltransferases"/>
    <property type="match status" value="1"/>
</dbReference>
<dbReference type="GO" id="GO:0003676">
    <property type="term" value="F:nucleic acid binding"/>
    <property type="evidence" value="ECO:0007669"/>
    <property type="project" value="InterPro"/>
</dbReference>
<dbReference type="InterPro" id="IPR007848">
    <property type="entry name" value="Small_mtfrase_dom"/>
</dbReference>